<evidence type="ECO:0000259" key="1">
    <source>
        <dbReference type="SMART" id="SM00642"/>
    </source>
</evidence>
<dbReference type="PROSITE" id="PS51257">
    <property type="entry name" value="PROKAR_LIPOPROTEIN"/>
    <property type="match status" value="1"/>
</dbReference>
<dbReference type="SMART" id="SM00642">
    <property type="entry name" value="Aamy"/>
    <property type="match status" value="1"/>
</dbReference>
<evidence type="ECO:0000313" key="3">
    <source>
        <dbReference type="Proteomes" id="UP000597444"/>
    </source>
</evidence>
<evidence type="ECO:0000313" key="2">
    <source>
        <dbReference type="EMBL" id="GHO97125.1"/>
    </source>
</evidence>
<dbReference type="SUPFAM" id="SSF51445">
    <property type="entry name" value="(Trans)glycosidases"/>
    <property type="match status" value="1"/>
</dbReference>
<name>A0A8J3IUI2_9CHLR</name>
<accession>A0A8J3IUI2</accession>
<feature type="domain" description="Glycosyl hydrolase family 13 catalytic" evidence="1">
    <location>
        <begin position="154"/>
        <end position="541"/>
    </location>
</feature>
<reference evidence="2" key="1">
    <citation type="submission" date="2020-10" db="EMBL/GenBank/DDBJ databases">
        <title>Taxonomic study of unclassified bacteria belonging to the class Ktedonobacteria.</title>
        <authorList>
            <person name="Yabe S."/>
            <person name="Wang C.M."/>
            <person name="Zheng Y."/>
            <person name="Sakai Y."/>
            <person name="Cavaletti L."/>
            <person name="Monciardini P."/>
            <person name="Donadio S."/>
        </authorList>
    </citation>
    <scope>NUCLEOTIDE SEQUENCE</scope>
    <source>
        <strain evidence="2">ID150040</strain>
    </source>
</reference>
<dbReference type="GO" id="GO:0009313">
    <property type="term" value="P:oligosaccharide catabolic process"/>
    <property type="evidence" value="ECO:0007669"/>
    <property type="project" value="TreeGrafter"/>
</dbReference>
<dbReference type="InterPro" id="IPR017853">
    <property type="entry name" value="GH"/>
</dbReference>
<gene>
    <name evidence="2" type="ORF">KSF_071730</name>
</gene>
<dbReference type="EMBL" id="BNJK01000001">
    <property type="protein sequence ID" value="GHO97125.1"/>
    <property type="molecule type" value="Genomic_DNA"/>
</dbReference>
<dbReference type="Pfam" id="PF00128">
    <property type="entry name" value="Alpha-amylase"/>
    <property type="match status" value="1"/>
</dbReference>
<dbReference type="AlphaFoldDB" id="A0A8J3IUI2"/>
<dbReference type="RefSeq" id="WP_220207708.1">
    <property type="nucleotide sequence ID" value="NZ_BNJK01000001.1"/>
</dbReference>
<dbReference type="GO" id="GO:0004556">
    <property type="term" value="F:alpha-amylase activity"/>
    <property type="evidence" value="ECO:0007669"/>
    <property type="project" value="TreeGrafter"/>
</dbReference>
<dbReference type="Gene3D" id="3.20.20.80">
    <property type="entry name" value="Glycosidases"/>
    <property type="match status" value="1"/>
</dbReference>
<dbReference type="Proteomes" id="UP000597444">
    <property type="component" value="Unassembled WGS sequence"/>
</dbReference>
<organism evidence="2 3">
    <name type="scientific">Reticulibacter mediterranei</name>
    <dbReference type="NCBI Taxonomy" id="2778369"/>
    <lineage>
        <taxon>Bacteria</taxon>
        <taxon>Bacillati</taxon>
        <taxon>Chloroflexota</taxon>
        <taxon>Ktedonobacteria</taxon>
        <taxon>Ktedonobacterales</taxon>
        <taxon>Reticulibacteraceae</taxon>
        <taxon>Reticulibacter</taxon>
    </lineage>
</organism>
<dbReference type="PANTHER" id="PTHR10357">
    <property type="entry name" value="ALPHA-AMYLASE FAMILY MEMBER"/>
    <property type="match status" value="1"/>
</dbReference>
<sequence length="686" mass="74476">MQSSRPPFRHFLPGALALACLLIGLFGGFAYSRIAYAAGPAISKATRSPAGYVVTSDHVTIQFDVTAGSSGQVLYTTNNWSSSATVAATKIGTDGGNDVLQVSMPTEATSTWVQYAVNATNAGSTSWWTDSDPNDDNNNEMYVVERQATHRVYQLFVRTYGATGSGKSNTGTFNAITVTDINNIKGLGFDTIWLTGVMQQETNSGFGAKGSAGSPYAIVDNWNVSSDLGTMNDFTALVQRIHSAGLKVMIDFVGNHTAREYHSTNAGSNAFSNNNYVWVHSDGSLGNDGSGSLAWGNDSHVFPCGTNDWTDTAMLDYHGNNADSTNASSTYAKENQLVAFWQGKGVDGFRADFAHGIPSDFWSYLIANSHARNANVYWIAEAYDNDCYVNGGTWRTGSHINALFAAGFDGVYDKGNYDQVRNILTQNWWANGITAHRNSDINGYGRGAQYLVEFTSNHDEVQAASNEYWGGGNNCSGTVDCNNMLYTKPPTATALLEGSNILMYNGHEVGEPANGSDDFNGNDGKTSIFEYVNMPQMTAFRNGSLDNRSLALRGYYGRLVNLAAQSAFSSGEDFYEDVSSENTSLGDDFNHWLYLFTRANGSNHYIVIANYDRTAAKTYTVHLSSNGWQKLGVANNSTSYTFTDRLNTQDENGNAITPYVITTTGTQLWQNGLTFTIPANTAFVLQ</sequence>
<keyword evidence="3" id="KW-1185">Reference proteome</keyword>
<protein>
    <recommendedName>
        <fullName evidence="1">Glycosyl hydrolase family 13 catalytic domain-containing protein</fullName>
    </recommendedName>
</protein>
<dbReference type="InterPro" id="IPR006047">
    <property type="entry name" value="GH13_cat_dom"/>
</dbReference>
<comment type="caution">
    <text evidence="2">The sequence shown here is derived from an EMBL/GenBank/DDBJ whole genome shotgun (WGS) entry which is preliminary data.</text>
</comment>
<dbReference type="PANTHER" id="PTHR10357:SF205">
    <property type="entry name" value="O-GLYCOSYL HYDROLASE FAMILY 13"/>
    <property type="match status" value="1"/>
</dbReference>
<proteinExistence type="predicted"/>